<dbReference type="Proteomes" id="UP000054560">
    <property type="component" value="Unassembled WGS sequence"/>
</dbReference>
<dbReference type="GO" id="GO:0018909">
    <property type="term" value="P:dodecyl sulfate metabolic process"/>
    <property type="evidence" value="ECO:0007669"/>
    <property type="project" value="TreeGrafter"/>
</dbReference>
<dbReference type="SUPFAM" id="SSF56281">
    <property type="entry name" value="Metallo-hydrolase/oxidoreductase"/>
    <property type="match status" value="1"/>
</dbReference>
<dbReference type="InterPro" id="IPR036866">
    <property type="entry name" value="RibonucZ/Hydroxyglut_hydro"/>
</dbReference>
<dbReference type="Gene3D" id="3.60.15.30">
    <property type="entry name" value="Metallo-beta-lactamase domain"/>
    <property type="match status" value="1"/>
</dbReference>
<organism evidence="1 2">
    <name type="scientific">Sphaeroforma arctica JP610</name>
    <dbReference type="NCBI Taxonomy" id="667725"/>
    <lineage>
        <taxon>Eukaryota</taxon>
        <taxon>Ichthyosporea</taxon>
        <taxon>Ichthyophonida</taxon>
        <taxon>Sphaeroforma</taxon>
    </lineage>
</organism>
<evidence type="ECO:0000313" key="1">
    <source>
        <dbReference type="EMBL" id="KNC75444.1"/>
    </source>
</evidence>
<dbReference type="PANTHER" id="PTHR43223:SF1">
    <property type="entry name" value="ALKYL_ARYL-SULFATASE BDS1"/>
    <property type="match status" value="1"/>
</dbReference>
<dbReference type="AlphaFoldDB" id="A0A0L0FF91"/>
<dbReference type="InterPro" id="IPR052195">
    <property type="entry name" value="Bact_Alkyl/Aryl-Sulfatase"/>
</dbReference>
<dbReference type="GO" id="GO:0018741">
    <property type="term" value="F:linear primary-alkylsulfatase activity"/>
    <property type="evidence" value="ECO:0007669"/>
    <property type="project" value="TreeGrafter"/>
</dbReference>
<dbReference type="STRING" id="667725.A0A0L0FF91"/>
<dbReference type="EMBL" id="KQ243621">
    <property type="protein sequence ID" value="KNC75444.1"/>
    <property type="molecule type" value="Genomic_DNA"/>
</dbReference>
<accession>A0A0L0FF91</accession>
<evidence type="ECO:0000313" key="2">
    <source>
        <dbReference type="Proteomes" id="UP000054560"/>
    </source>
</evidence>
<gene>
    <name evidence="1" type="ORF">SARC_12032</name>
</gene>
<sequence length="91" mass="9947">MIHDDVPCPDSGNPSTWRQAQLMTRVGAYKVMDKVYQIRGFDLAVMTIIEAPEGLIVFDPLGTKATPKKAFDFYLKEVGSNTGANLTLAAV</sequence>
<protein>
    <recommendedName>
        <fullName evidence="3">MBL fold metallo-hydrolase</fullName>
    </recommendedName>
</protein>
<dbReference type="RefSeq" id="XP_014149346.1">
    <property type="nucleotide sequence ID" value="XM_014293871.1"/>
</dbReference>
<reference evidence="1 2" key="1">
    <citation type="submission" date="2011-02" db="EMBL/GenBank/DDBJ databases">
        <title>The Genome Sequence of Sphaeroforma arctica JP610.</title>
        <authorList>
            <consortium name="The Broad Institute Genome Sequencing Platform"/>
            <person name="Russ C."/>
            <person name="Cuomo C."/>
            <person name="Young S.K."/>
            <person name="Zeng Q."/>
            <person name="Gargeya S."/>
            <person name="Alvarado L."/>
            <person name="Berlin A."/>
            <person name="Chapman S.B."/>
            <person name="Chen Z."/>
            <person name="Freedman E."/>
            <person name="Gellesch M."/>
            <person name="Goldberg J."/>
            <person name="Griggs A."/>
            <person name="Gujja S."/>
            <person name="Heilman E."/>
            <person name="Heiman D."/>
            <person name="Howarth C."/>
            <person name="Mehta T."/>
            <person name="Neiman D."/>
            <person name="Pearson M."/>
            <person name="Roberts A."/>
            <person name="Saif S."/>
            <person name="Shea T."/>
            <person name="Shenoy N."/>
            <person name="Sisk P."/>
            <person name="Stolte C."/>
            <person name="Sykes S."/>
            <person name="White J."/>
            <person name="Yandava C."/>
            <person name="Burger G."/>
            <person name="Gray M.W."/>
            <person name="Holland P.W.H."/>
            <person name="King N."/>
            <person name="Lang F.B.F."/>
            <person name="Roger A.J."/>
            <person name="Ruiz-Trillo I."/>
            <person name="Haas B."/>
            <person name="Nusbaum C."/>
            <person name="Birren B."/>
        </authorList>
    </citation>
    <scope>NUCLEOTIDE SEQUENCE [LARGE SCALE GENOMIC DNA]</scope>
    <source>
        <strain evidence="1 2">JP610</strain>
    </source>
</reference>
<keyword evidence="2" id="KW-1185">Reference proteome</keyword>
<dbReference type="GeneID" id="25912536"/>
<proteinExistence type="predicted"/>
<name>A0A0L0FF91_9EUKA</name>
<dbReference type="PANTHER" id="PTHR43223">
    <property type="entry name" value="ALKYL/ARYL-SULFATASE"/>
    <property type="match status" value="1"/>
</dbReference>
<evidence type="ECO:0008006" key="3">
    <source>
        <dbReference type="Google" id="ProtNLM"/>
    </source>
</evidence>
<dbReference type="OrthoDB" id="449487at2759"/>